<gene>
    <name evidence="2" type="ORF">CM83_6423</name>
    <name evidence="3" type="ORF">CM83_6427</name>
    <name evidence="4" type="ORF">g.20527</name>
</gene>
<feature type="region of interest" description="Disordered" evidence="1">
    <location>
        <begin position="15"/>
        <end position="43"/>
    </location>
</feature>
<sequence length="157" mass="17396">MCCWSVQSEQCTPTRAGAAGVEGQRKHTPPGYSGHTPTHKSPKIENKWKKMPAAYTVTTAGEQAAHAHRHMCTRFYCSCTDHSCVLQLPCEQVSRRGALTLQCTHQHYHSHTAACSPTSQCNLTGENLVPLACHNVLTYTRGYLLRCQNPHPTLHDT</sequence>
<accession>A0A0A9YPG0</accession>
<evidence type="ECO:0000313" key="2">
    <source>
        <dbReference type="EMBL" id="JAG32982.1"/>
    </source>
</evidence>
<reference evidence="3" key="2">
    <citation type="submission" date="2014-07" db="EMBL/GenBank/DDBJ databases">
        <authorList>
            <person name="Hull J."/>
        </authorList>
    </citation>
    <scope>NUCLEOTIDE SEQUENCE</scope>
</reference>
<organism evidence="3">
    <name type="scientific">Lygus hesperus</name>
    <name type="common">Western plant bug</name>
    <dbReference type="NCBI Taxonomy" id="30085"/>
    <lineage>
        <taxon>Eukaryota</taxon>
        <taxon>Metazoa</taxon>
        <taxon>Ecdysozoa</taxon>
        <taxon>Arthropoda</taxon>
        <taxon>Hexapoda</taxon>
        <taxon>Insecta</taxon>
        <taxon>Pterygota</taxon>
        <taxon>Neoptera</taxon>
        <taxon>Paraneoptera</taxon>
        <taxon>Hemiptera</taxon>
        <taxon>Heteroptera</taxon>
        <taxon>Panheteroptera</taxon>
        <taxon>Cimicomorpha</taxon>
        <taxon>Miridae</taxon>
        <taxon>Mirini</taxon>
        <taxon>Lygus</taxon>
    </lineage>
</organism>
<name>A0A0A9YPG0_LYGHE</name>
<reference evidence="4" key="3">
    <citation type="journal article" date="2016" name="Gigascience">
        <title>De novo construction of an expanded transcriptome assembly for the western tarnished plant bug, Lygus hesperus.</title>
        <authorList>
            <person name="Tassone E.E."/>
            <person name="Geib S.M."/>
            <person name="Hall B."/>
            <person name="Fabrick J.A."/>
            <person name="Brent C.S."/>
            <person name="Hull J.J."/>
        </authorList>
    </citation>
    <scope>NUCLEOTIDE SEQUENCE</scope>
</reference>
<evidence type="ECO:0000313" key="3">
    <source>
        <dbReference type="EMBL" id="JAG32983.1"/>
    </source>
</evidence>
<evidence type="ECO:0000313" key="4">
    <source>
        <dbReference type="EMBL" id="JAQ14020.1"/>
    </source>
</evidence>
<protein>
    <submittedName>
        <fullName evidence="3">Uncharacterized protein</fullName>
    </submittedName>
</protein>
<proteinExistence type="predicted"/>
<dbReference type="AlphaFoldDB" id="A0A0A9YPG0"/>
<dbReference type="EMBL" id="GBHO01010622">
    <property type="protein sequence ID" value="JAG32982.1"/>
    <property type="molecule type" value="Transcribed_RNA"/>
</dbReference>
<dbReference type="EMBL" id="GDHC01004609">
    <property type="protein sequence ID" value="JAQ14020.1"/>
    <property type="molecule type" value="Transcribed_RNA"/>
</dbReference>
<reference evidence="3" key="1">
    <citation type="journal article" date="2014" name="PLoS ONE">
        <title>Transcriptome-Based Identification of ABC Transporters in the Western Tarnished Plant Bug Lygus hesperus.</title>
        <authorList>
            <person name="Hull J.J."/>
            <person name="Chaney K."/>
            <person name="Geib S.M."/>
            <person name="Fabrick J.A."/>
            <person name="Brent C.S."/>
            <person name="Walsh D."/>
            <person name="Lavine L.C."/>
        </authorList>
    </citation>
    <scope>NUCLEOTIDE SEQUENCE</scope>
</reference>
<dbReference type="EMBL" id="GBHO01010621">
    <property type="protein sequence ID" value="JAG32983.1"/>
    <property type="molecule type" value="Transcribed_RNA"/>
</dbReference>
<evidence type="ECO:0000256" key="1">
    <source>
        <dbReference type="SAM" id="MobiDB-lite"/>
    </source>
</evidence>